<feature type="compositionally biased region" description="Basic residues" evidence="7">
    <location>
        <begin position="825"/>
        <end position="836"/>
    </location>
</feature>
<gene>
    <name evidence="10" type="ORF">S40285_03839</name>
</gene>
<dbReference type="AlphaFoldDB" id="A0A084QFS7"/>
<comment type="subcellular location">
    <subcellularLocation>
        <location evidence="1">Membrane</location>
    </subcellularLocation>
</comment>
<feature type="region of interest" description="Disordered" evidence="7">
    <location>
        <begin position="489"/>
        <end position="658"/>
    </location>
</feature>
<feature type="domain" description="Cytochrome b561" evidence="9">
    <location>
        <begin position="34"/>
        <end position="225"/>
    </location>
</feature>
<evidence type="ECO:0000256" key="7">
    <source>
        <dbReference type="SAM" id="MobiDB-lite"/>
    </source>
</evidence>
<feature type="region of interest" description="Disordered" evidence="7">
    <location>
        <begin position="666"/>
        <end position="685"/>
    </location>
</feature>
<dbReference type="InParanoid" id="A0A084QFS7"/>
<evidence type="ECO:0000256" key="4">
    <source>
        <dbReference type="ARBA" id="ARBA00022982"/>
    </source>
</evidence>
<feature type="compositionally biased region" description="Polar residues" evidence="7">
    <location>
        <begin position="505"/>
        <end position="518"/>
    </location>
</feature>
<sequence length="849" mass="93294">MAAATDRFSAPGSVSYDADTMVVGDGTWDFSRNTFLLPNLESPNFDTMRYNGMGNRFSTFTEYHRLIIAHGVLAAIAFLFLLPFSIMTARFYTTRPGMSIKYHAQLNIFAGLLVLAVFIIGFFAVGPERHLTNPHHGIGVAIFVMLVLQLVGGRLIRHITKDRSLRVMIHQWSGRAIALLGITQVPLGLTLYGSPDYLFILYAIWMAFLFLLYFILSWRSPTRRELYRTGAGHSEAGRTRITESEFYESGHRSEGGGARRWLGPLAAGAGVWALMRGRNKDRARGGSRSRSRSRTRGPEVVASRRGSASYIDEEKYSELPRQRHSGGGGFGRTLGGVAAAVGAGKLFTNWRNRRDTHRDEEYSAISTETPRRHRPTRGAMTASEYGTEMTPNIGPDDTATSLLPPSANPPVMAAAMSAANPRLGSQPPVTPRATRPYRPTDTFVEESEYSSYVSPSRRPVDERPRGGPGRGILAGLGLGWLAKRLADRRARREEERYRDEEDLRSGTQASRYTGDSYMSPTRRTSQRPPPAGRRPGQARQDSVLSEMTESSIETRPVGGTYGARSSTRMTSMPSVMSPVPVTGRHSRSQSGSRRTVEHVAMPPMPPDPHGVLHSEAEGSRVSAATERPQRRTSSRRRHEGQAAAEAAAARADSLAADEDRVNRVERERYGSPQSQPVSLKLKVHDDRDRNVTLRRLTEEEAMAERNRADSETSLSGVDSPSNRRRYRRDVSRRRAESATERQVEQDELAPLPPPDPAFARGRRAGKDSAYYSGQPGPSGGTPAAGQTMSSLGSLASPESHGTWSAMSPSPGGPAETAGSAAADNRRRRRLERRRGSSSRPAGTGADMFD</sequence>
<feature type="transmembrane region" description="Helical" evidence="8">
    <location>
        <begin position="199"/>
        <end position="218"/>
    </location>
</feature>
<evidence type="ECO:0000313" key="11">
    <source>
        <dbReference type="Proteomes" id="UP000028524"/>
    </source>
</evidence>
<dbReference type="OMA" id="IFQVLWG"/>
<evidence type="ECO:0000256" key="1">
    <source>
        <dbReference type="ARBA" id="ARBA00004370"/>
    </source>
</evidence>
<organism evidence="10 11">
    <name type="scientific">Stachybotrys chlorohalonatus (strain IBT 40285)</name>
    <dbReference type="NCBI Taxonomy" id="1283841"/>
    <lineage>
        <taxon>Eukaryota</taxon>
        <taxon>Fungi</taxon>
        <taxon>Dikarya</taxon>
        <taxon>Ascomycota</taxon>
        <taxon>Pezizomycotina</taxon>
        <taxon>Sordariomycetes</taxon>
        <taxon>Hypocreomycetidae</taxon>
        <taxon>Hypocreales</taxon>
        <taxon>Stachybotryaceae</taxon>
        <taxon>Stachybotrys</taxon>
    </lineage>
</organism>
<dbReference type="EMBL" id="KL660776">
    <property type="protein sequence ID" value="KFA62812.1"/>
    <property type="molecule type" value="Genomic_DNA"/>
</dbReference>
<feature type="region of interest" description="Disordered" evidence="7">
    <location>
        <begin position="698"/>
        <end position="849"/>
    </location>
</feature>
<evidence type="ECO:0000259" key="9">
    <source>
        <dbReference type="PROSITE" id="PS50939"/>
    </source>
</evidence>
<feature type="compositionally biased region" description="Polar residues" evidence="7">
    <location>
        <begin position="784"/>
        <end position="793"/>
    </location>
</feature>
<dbReference type="OrthoDB" id="19261at2759"/>
<dbReference type="CDD" id="cd08760">
    <property type="entry name" value="Cyt_b561_FRRS1_like"/>
    <property type="match status" value="1"/>
</dbReference>
<proteinExistence type="predicted"/>
<dbReference type="GO" id="GO:0016020">
    <property type="term" value="C:membrane"/>
    <property type="evidence" value="ECO:0007669"/>
    <property type="project" value="UniProtKB-SubCell"/>
</dbReference>
<keyword evidence="5 8" id="KW-1133">Transmembrane helix</keyword>
<feature type="transmembrane region" description="Helical" evidence="8">
    <location>
        <begin position="137"/>
        <end position="156"/>
    </location>
</feature>
<reference evidence="10 11" key="1">
    <citation type="journal article" date="2014" name="BMC Genomics">
        <title>Comparative genome sequencing reveals chemotype-specific gene clusters in the toxigenic black mold Stachybotrys.</title>
        <authorList>
            <person name="Semeiks J."/>
            <person name="Borek D."/>
            <person name="Otwinowski Z."/>
            <person name="Grishin N.V."/>
        </authorList>
    </citation>
    <scope>NUCLEOTIDE SEQUENCE [LARGE SCALE GENOMIC DNA]</scope>
    <source>
        <strain evidence="10 11">IBT 40285</strain>
    </source>
</reference>
<evidence type="ECO:0000256" key="8">
    <source>
        <dbReference type="SAM" id="Phobius"/>
    </source>
</evidence>
<keyword evidence="3 8" id="KW-0812">Transmembrane</keyword>
<evidence type="ECO:0000256" key="6">
    <source>
        <dbReference type="ARBA" id="ARBA00023136"/>
    </source>
</evidence>
<dbReference type="InterPro" id="IPR006593">
    <property type="entry name" value="Cyt_b561/ferric_Rdtase_TM"/>
</dbReference>
<evidence type="ECO:0000256" key="3">
    <source>
        <dbReference type="ARBA" id="ARBA00022692"/>
    </source>
</evidence>
<dbReference type="Gene3D" id="1.20.120.1770">
    <property type="match status" value="1"/>
</dbReference>
<evidence type="ECO:0000256" key="2">
    <source>
        <dbReference type="ARBA" id="ARBA00022448"/>
    </source>
</evidence>
<dbReference type="PROSITE" id="PS50939">
    <property type="entry name" value="CYTOCHROME_B561"/>
    <property type="match status" value="1"/>
</dbReference>
<feature type="region of interest" description="Disordered" evidence="7">
    <location>
        <begin position="421"/>
        <end position="474"/>
    </location>
</feature>
<feature type="compositionally biased region" description="Basic and acidic residues" evidence="7">
    <location>
        <begin position="698"/>
        <end position="710"/>
    </location>
</feature>
<feature type="compositionally biased region" description="Basic and acidic residues" evidence="7">
    <location>
        <begin position="728"/>
        <end position="744"/>
    </location>
</feature>
<feature type="compositionally biased region" description="Polar residues" evidence="7">
    <location>
        <begin position="542"/>
        <end position="553"/>
    </location>
</feature>
<keyword evidence="2" id="KW-0813">Transport</keyword>
<feature type="transmembrane region" description="Helical" evidence="8">
    <location>
        <begin position="176"/>
        <end position="193"/>
    </location>
</feature>
<feature type="compositionally biased region" description="Polar residues" evidence="7">
    <location>
        <begin position="563"/>
        <end position="574"/>
    </location>
</feature>
<keyword evidence="6 8" id="KW-0472">Membrane</keyword>
<dbReference type="SMART" id="SM00665">
    <property type="entry name" value="B561"/>
    <property type="match status" value="1"/>
</dbReference>
<feature type="region of interest" description="Disordered" evidence="7">
    <location>
        <begin position="279"/>
        <end position="307"/>
    </location>
</feature>
<feature type="compositionally biased region" description="Polar residues" evidence="7">
    <location>
        <begin position="711"/>
        <end position="720"/>
    </location>
</feature>
<dbReference type="PANTHER" id="PTHR47797:SF3">
    <property type="entry name" value="CYTOCHROME B561 DOMAIN-CONTAINING PROTEIN"/>
    <property type="match status" value="1"/>
</dbReference>
<feature type="compositionally biased region" description="Basic and acidic residues" evidence="7">
    <location>
        <begin position="489"/>
        <end position="504"/>
    </location>
</feature>
<protein>
    <recommendedName>
        <fullName evidence="9">Cytochrome b561 domain-containing protein</fullName>
    </recommendedName>
</protein>
<dbReference type="HOGENOM" id="CLU_007077_0_0_1"/>
<feature type="compositionally biased region" description="Basic residues" evidence="7">
    <location>
        <begin position="285"/>
        <end position="295"/>
    </location>
</feature>
<name>A0A084QFS7_STAC4</name>
<dbReference type="STRING" id="1283841.A0A084QFS7"/>
<keyword evidence="11" id="KW-1185">Reference proteome</keyword>
<feature type="transmembrane region" description="Helical" evidence="8">
    <location>
        <begin position="104"/>
        <end position="125"/>
    </location>
</feature>
<dbReference type="Proteomes" id="UP000028524">
    <property type="component" value="Unassembled WGS sequence"/>
</dbReference>
<evidence type="ECO:0000256" key="5">
    <source>
        <dbReference type="ARBA" id="ARBA00022989"/>
    </source>
</evidence>
<keyword evidence="4" id="KW-0249">Electron transport</keyword>
<feature type="transmembrane region" description="Helical" evidence="8">
    <location>
        <begin position="67"/>
        <end position="92"/>
    </location>
</feature>
<accession>A0A084QFS7</accession>
<feature type="compositionally biased region" description="Low complexity" evidence="7">
    <location>
        <begin position="641"/>
        <end position="654"/>
    </location>
</feature>
<dbReference type="PANTHER" id="PTHR47797">
    <property type="entry name" value="DEHYDROGENASE, PUTATIVE (AFU_ORTHOLOGUE AFUA_8G05805)-RELATED"/>
    <property type="match status" value="1"/>
</dbReference>
<evidence type="ECO:0000313" key="10">
    <source>
        <dbReference type="EMBL" id="KFA62812.1"/>
    </source>
</evidence>